<protein>
    <submittedName>
        <fullName evidence="1">Uncharacterized protein</fullName>
    </submittedName>
</protein>
<dbReference type="Proteomes" id="UP000005239">
    <property type="component" value="Unassembled WGS sequence"/>
</dbReference>
<name>A0A2A6CW26_PRIPA</name>
<dbReference type="AlphaFoldDB" id="A0A2A6CW26"/>
<gene>
    <name evidence="1" type="primary">WBGene00091533</name>
</gene>
<organism evidence="1 2">
    <name type="scientific">Pristionchus pacificus</name>
    <name type="common">Parasitic nematode worm</name>
    <dbReference type="NCBI Taxonomy" id="54126"/>
    <lineage>
        <taxon>Eukaryota</taxon>
        <taxon>Metazoa</taxon>
        <taxon>Ecdysozoa</taxon>
        <taxon>Nematoda</taxon>
        <taxon>Chromadorea</taxon>
        <taxon>Rhabditida</taxon>
        <taxon>Rhabditina</taxon>
        <taxon>Diplogasteromorpha</taxon>
        <taxon>Diplogasteroidea</taxon>
        <taxon>Neodiplogasteridae</taxon>
        <taxon>Pristionchus</taxon>
    </lineage>
</organism>
<dbReference type="EnsemblMetazoa" id="PPA01979.1">
    <property type="protein sequence ID" value="PPA01979.1"/>
    <property type="gene ID" value="WBGene00091533"/>
</dbReference>
<accession>A0A8R1Y753</accession>
<reference evidence="1" key="2">
    <citation type="submission" date="2022-06" db="UniProtKB">
        <authorList>
            <consortium name="EnsemblMetazoa"/>
        </authorList>
    </citation>
    <scope>IDENTIFICATION</scope>
    <source>
        <strain evidence="1">PS312</strain>
    </source>
</reference>
<keyword evidence="2" id="KW-1185">Reference proteome</keyword>
<evidence type="ECO:0000313" key="1">
    <source>
        <dbReference type="EnsemblMetazoa" id="PPA01979.1"/>
    </source>
</evidence>
<accession>A0A2A6CW26</accession>
<evidence type="ECO:0000313" key="2">
    <source>
        <dbReference type="Proteomes" id="UP000005239"/>
    </source>
</evidence>
<reference evidence="2" key="1">
    <citation type="journal article" date="2008" name="Nat. Genet.">
        <title>The Pristionchus pacificus genome provides a unique perspective on nematode lifestyle and parasitism.</title>
        <authorList>
            <person name="Dieterich C."/>
            <person name="Clifton S.W."/>
            <person name="Schuster L.N."/>
            <person name="Chinwalla A."/>
            <person name="Delehaunty K."/>
            <person name="Dinkelacker I."/>
            <person name="Fulton L."/>
            <person name="Fulton R."/>
            <person name="Godfrey J."/>
            <person name="Minx P."/>
            <person name="Mitreva M."/>
            <person name="Roeseler W."/>
            <person name="Tian H."/>
            <person name="Witte H."/>
            <person name="Yang S.P."/>
            <person name="Wilson R.K."/>
            <person name="Sommer R.J."/>
        </authorList>
    </citation>
    <scope>NUCLEOTIDE SEQUENCE [LARGE SCALE GENOMIC DNA]</scope>
    <source>
        <strain evidence="2">PS312</strain>
    </source>
</reference>
<proteinExistence type="predicted"/>
<sequence length="73" mass="8169">MQMAFGGLLNSLMQEEGMNDFRPPRKHSLHHGRILMSNGVQRSDREIVKKISTASFGSYGRKISSGSGRELFT</sequence>